<comment type="caution">
    <text evidence="2">The sequence shown here is derived from an EMBL/GenBank/DDBJ whole genome shotgun (WGS) entry which is preliminary data.</text>
</comment>
<proteinExistence type="predicted"/>
<reference evidence="2" key="1">
    <citation type="submission" date="2023-06" db="EMBL/GenBank/DDBJ databases">
        <title>Genomic analysis of the entomopathogenic nematode Steinernema hermaphroditum.</title>
        <authorList>
            <person name="Schwarz E.M."/>
            <person name="Heppert J.K."/>
            <person name="Baniya A."/>
            <person name="Schwartz H.T."/>
            <person name="Tan C.-H."/>
            <person name="Antoshechkin I."/>
            <person name="Sternberg P.W."/>
            <person name="Goodrich-Blair H."/>
            <person name="Dillman A.R."/>
        </authorList>
    </citation>
    <scope>NUCLEOTIDE SEQUENCE</scope>
    <source>
        <strain evidence="2">PS9179</strain>
        <tissue evidence="2">Whole animal</tissue>
    </source>
</reference>
<keyword evidence="1" id="KW-0812">Transmembrane</keyword>
<name>A0AA39HI69_9BILA</name>
<keyword evidence="1" id="KW-0472">Membrane</keyword>
<accession>A0AA39HI69</accession>
<evidence type="ECO:0000256" key="1">
    <source>
        <dbReference type="SAM" id="Phobius"/>
    </source>
</evidence>
<sequence length="121" mass="13678">MAQRRTHLDRHHSRIVSSPARILILLAMHMPREFALCFKIYTLNHLKCTVGHPTSTLHTPTMKFLSLVFVAFFVLSVFAPTEASWLFGNDEAKKPESIGPCIKGACPQGFKCEENACYKKD</sequence>
<dbReference type="EMBL" id="JAUCMV010000004">
    <property type="protein sequence ID" value="KAK0405072.1"/>
    <property type="molecule type" value="Genomic_DNA"/>
</dbReference>
<evidence type="ECO:0000313" key="2">
    <source>
        <dbReference type="EMBL" id="KAK0405072.1"/>
    </source>
</evidence>
<gene>
    <name evidence="2" type="ORF">QR680_017788</name>
</gene>
<protein>
    <submittedName>
        <fullName evidence="2">Uncharacterized protein</fullName>
    </submittedName>
</protein>
<dbReference type="AlphaFoldDB" id="A0AA39HI69"/>
<organism evidence="2 3">
    <name type="scientific">Steinernema hermaphroditum</name>
    <dbReference type="NCBI Taxonomy" id="289476"/>
    <lineage>
        <taxon>Eukaryota</taxon>
        <taxon>Metazoa</taxon>
        <taxon>Ecdysozoa</taxon>
        <taxon>Nematoda</taxon>
        <taxon>Chromadorea</taxon>
        <taxon>Rhabditida</taxon>
        <taxon>Tylenchina</taxon>
        <taxon>Panagrolaimomorpha</taxon>
        <taxon>Strongyloidoidea</taxon>
        <taxon>Steinernematidae</taxon>
        <taxon>Steinernema</taxon>
    </lineage>
</organism>
<evidence type="ECO:0000313" key="3">
    <source>
        <dbReference type="Proteomes" id="UP001175271"/>
    </source>
</evidence>
<dbReference type="Proteomes" id="UP001175271">
    <property type="component" value="Unassembled WGS sequence"/>
</dbReference>
<feature type="transmembrane region" description="Helical" evidence="1">
    <location>
        <begin position="61"/>
        <end position="79"/>
    </location>
</feature>
<keyword evidence="1" id="KW-1133">Transmembrane helix</keyword>
<keyword evidence="3" id="KW-1185">Reference proteome</keyword>